<protein>
    <submittedName>
        <fullName evidence="1">F-box domain-containing protein</fullName>
    </submittedName>
</protein>
<gene>
    <name evidence="1" type="primary">WBGene00280889</name>
</gene>
<accession>A0A8R1Z0J3</accession>
<dbReference type="CDD" id="cd09917">
    <property type="entry name" value="F-box_SF"/>
    <property type="match status" value="1"/>
</dbReference>
<organism evidence="1 2">
    <name type="scientific">Pristionchus pacificus</name>
    <name type="common">Parasitic nematode worm</name>
    <dbReference type="NCBI Taxonomy" id="54126"/>
    <lineage>
        <taxon>Eukaryota</taxon>
        <taxon>Metazoa</taxon>
        <taxon>Ecdysozoa</taxon>
        <taxon>Nematoda</taxon>
        <taxon>Chromadorea</taxon>
        <taxon>Rhabditida</taxon>
        <taxon>Rhabditina</taxon>
        <taxon>Diplogasteromorpha</taxon>
        <taxon>Diplogasteroidea</taxon>
        <taxon>Neodiplogasteridae</taxon>
        <taxon>Pristionchus</taxon>
    </lineage>
</organism>
<keyword evidence="2" id="KW-1185">Reference proteome</keyword>
<evidence type="ECO:0000313" key="1">
    <source>
        <dbReference type="EnsemblMetazoa" id="PPA42520.1"/>
    </source>
</evidence>
<reference evidence="1" key="2">
    <citation type="submission" date="2022-06" db="UniProtKB">
        <authorList>
            <consortium name="EnsemblMetazoa"/>
        </authorList>
    </citation>
    <scope>IDENTIFICATION</scope>
    <source>
        <strain evidence="1">PS312</strain>
    </source>
</reference>
<name>A0A2A6BWX5_PRIPA</name>
<dbReference type="Proteomes" id="UP000005239">
    <property type="component" value="Unassembled WGS sequence"/>
</dbReference>
<evidence type="ECO:0000313" key="2">
    <source>
        <dbReference type="Proteomes" id="UP000005239"/>
    </source>
</evidence>
<dbReference type="EnsemblMetazoa" id="PPA42520.1">
    <property type="protein sequence ID" value="PPA42520.1"/>
    <property type="gene ID" value="WBGene00280889"/>
</dbReference>
<dbReference type="InterPro" id="IPR001810">
    <property type="entry name" value="F-box_dom"/>
</dbReference>
<proteinExistence type="predicted"/>
<reference evidence="2" key="1">
    <citation type="journal article" date="2008" name="Nat. Genet.">
        <title>The Pristionchus pacificus genome provides a unique perspective on nematode lifestyle and parasitism.</title>
        <authorList>
            <person name="Dieterich C."/>
            <person name="Clifton S.W."/>
            <person name="Schuster L.N."/>
            <person name="Chinwalla A."/>
            <person name="Delehaunty K."/>
            <person name="Dinkelacker I."/>
            <person name="Fulton L."/>
            <person name="Fulton R."/>
            <person name="Godfrey J."/>
            <person name="Minx P."/>
            <person name="Mitreva M."/>
            <person name="Roeseler W."/>
            <person name="Tian H."/>
            <person name="Witte H."/>
            <person name="Yang S.P."/>
            <person name="Wilson R.K."/>
            <person name="Sommer R.J."/>
        </authorList>
    </citation>
    <scope>NUCLEOTIDE SEQUENCE [LARGE SCALE GENOMIC DNA]</scope>
    <source>
        <strain evidence="2">PS312</strain>
    </source>
</reference>
<sequence>MSTNLKRKHSPVAATEPKKVSLSDLPNELLLRIVTKLDFRARIRLALNKRLDQFLATVPNEIDKMCLEIISRDYYYMRVSQYPMLGKRELYDSQSIFENRVRNTESARTATYEIAGLDKRLRRWAQNTAVRRFELDVKDASMTVHRVVDAVFQFNADHFFMKTRPQFTLYFPDFSHLLVMAQKMRQIYIGRTCTKLEAMDLFIIRNTILKGDCKLENFKIFLPGLIVDEFLKTCFGVTVHRTKSSLDLRNDKIKKKIVVESVKRDASLLYSKTDFPEVLFNFKDNLWTKVEENHISFCKSGTDEECNDIKFKNLKKIAFGRSYVSE</sequence>
<dbReference type="AlphaFoldDB" id="A0A2A6BWX5"/>
<accession>A0A2A6BWX5</accession>
<dbReference type="PROSITE" id="PS50181">
    <property type="entry name" value="FBOX"/>
    <property type="match status" value="1"/>
</dbReference>